<evidence type="ECO:0000259" key="2">
    <source>
        <dbReference type="Pfam" id="PF14832"/>
    </source>
</evidence>
<dbReference type="SUPFAM" id="SSF55331">
    <property type="entry name" value="Tautomerase/MIF"/>
    <property type="match status" value="1"/>
</dbReference>
<comment type="caution">
    <text evidence="3">The sequence shown here is derived from an EMBL/GenBank/DDBJ whole genome shotgun (WGS) entry which is preliminary data.</text>
</comment>
<accession>A0A9P6DWL6</accession>
<dbReference type="InterPro" id="IPR028116">
    <property type="entry name" value="Cis-CaaD-like"/>
</dbReference>
<sequence>MPFYRIYHPRHLFTPEDKANIAKEFTRVHASETGAPPFDVKVAFIELPLNSVFSGGEPENSHIRVEGLIKGGRGPEVKKKILEGLDKVLQPWSKEGSIQTTLVEALSTDLVRHAGQFSSQESKNWAAGAPPQKFE</sequence>
<protein>
    <recommendedName>
        <fullName evidence="2">Tautomerase cis-CaaD-like domain-containing protein</fullName>
    </recommendedName>
</protein>
<reference evidence="3" key="1">
    <citation type="journal article" date="2020" name="Nat. Commun.">
        <title>Large-scale genome sequencing of mycorrhizal fungi provides insights into the early evolution of symbiotic traits.</title>
        <authorList>
            <person name="Miyauchi S."/>
            <person name="Kiss E."/>
            <person name="Kuo A."/>
            <person name="Drula E."/>
            <person name="Kohler A."/>
            <person name="Sanchez-Garcia M."/>
            <person name="Morin E."/>
            <person name="Andreopoulos B."/>
            <person name="Barry K.W."/>
            <person name="Bonito G."/>
            <person name="Buee M."/>
            <person name="Carver A."/>
            <person name="Chen C."/>
            <person name="Cichocki N."/>
            <person name="Clum A."/>
            <person name="Culley D."/>
            <person name="Crous P.W."/>
            <person name="Fauchery L."/>
            <person name="Girlanda M."/>
            <person name="Hayes R.D."/>
            <person name="Keri Z."/>
            <person name="LaButti K."/>
            <person name="Lipzen A."/>
            <person name="Lombard V."/>
            <person name="Magnuson J."/>
            <person name="Maillard F."/>
            <person name="Murat C."/>
            <person name="Nolan M."/>
            <person name="Ohm R.A."/>
            <person name="Pangilinan J."/>
            <person name="Pereira M.F."/>
            <person name="Perotto S."/>
            <person name="Peter M."/>
            <person name="Pfister S."/>
            <person name="Riley R."/>
            <person name="Sitrit Y."/>
            <person name="Stielow J.B."/>
            <person name="Szollosi G."/>
            <person name="Zifcakova L."/>
            <person name="Stursova M."/>
            <person name="Spatafora J.W."/>
            <person name="Tedersoo L."/>
            <person name="Vaario L.M."/>
            <person name="Yamada A."/>
            <person name="Yan M."/>
            <person name="Wang P."/>
            <person name="Xu J."/>
            <person name="Bruns T."/>
            <person name="Baldrian P."/>
            <person name="Vilgalys R."/>
            <person name="Dunand C."/>
            <person name="Henrissat B."/>
            <person name="Grigoriev I.V."/>
            <person name="Hibbett D."/>
            <person name="Nagy L.G."/>
            <person name="Martin F.M."/>
        </authorList>
    </citation>
    <scope>NUCLEOTIDE SEQUENCE</scope>
    <source>
        <strain evidence="3">UP504</strain>
    </source>
</reference>
<gene>
    <name evidence="3" type="ORF">BS47DRAFT_1343772</name>
</gene>
<feature type="region of interest" description="Disordered" evidence="1">
    <location>
        <begin position="116"/>
        <end position="135"/>
    </location>
</feature>
<dbReference type="EMBL" id="MU128968">
    <property type="protein sequence ID" value="KAF9513773.1"/>
    <property type="molecule type" value="Genomic_DNA"/>
</dbReference>
<evidence type="ECO:0000313" key="3">
    <source>
        <dbReference type="EMBL" id="KAF9513773.1"/>
    </source>
</evidence>
<feature type="domain" description="Tautomerase cis-CaaD-like" evidence="2">
    <location>
        <begin position="1"/>
        <end position="126"/>
    </location>
</feature>
<dbReference type="AlphaFoldDB" id="A0A9P6DWL6"/>
<organism evidence="3 4">
    <name type="scientific">Hydnum rufescens UP504</name>
    <dbReference type="NCBI Taxonomy" id="1448309"/>
    <lineage>
        <taxon>Eukaryota</taxon>
        <taxon>Fungi</taxon>
        <taxon>Dikarya</taxon>
        <taxon>Basidiomycota</taxon>
        <taxon>Agaricomycotina</taxon>
        <taxon>Agaricomycetes</taxon>
        <taxon>Cantharellales</taxon>
        <taxon>Hydnaceae</taxon>
        <taxon>Hydnum</taxon>
    </lineage>
</organism>
<dbReference type="OrthoDB" id="2129288at2759"/>
<dbReference type="InterPro" id="IPR014347">
    <property type="entry name" value="Tautomerase/MIF_sf"/>
</dbReference>
<evidence type="ECO:0000313" key="4">
    <source>
        <dbReference type="Proteomes" id="UP000886523"/>
    </source>
</evidence>
<keyword evidence="4" id="KW-1185">Reference proteome</keyword>
<dbReference type="Gene3D" id="3.30.429.10">
    <property type="entry name" value="Macrophage Migration Inhibitory Factor"/>
    <property type="match status" value="1"/>
</dbReference>
<evidence type="ECO:0000256" key="1">
    <source>
        <dbReference type="SAM" id="MobiDB-lite"/>
    </source>
</evidence>
<dbReference type="Proteomes" id="UP000886523">
    <property type="component" value="Unassembled WGS sequence"/>
</dbReference>
<proteinExistence type="predicted"/>
<dbReference type="Pfam" id="PF14832">
    <property type="entry name" value="Tautomerase_3"/>
    <property type="match status" value="1"/>
</dbReference>
<name>A0A9P6DWL6_9AGAM</name>